<feature type="repeat" description="WD" evidence="4">
    <location>
        <begin position="231"/>
        <end position="264"/>
    </location>
</feature>
<dbReference type="PROSITE" id="PS00678">
    <property type="entry name" value="WD_REPEATS_1"/>
    <property type="match status" value="1"/>
</dbReference>
<dbReference type="EMBL" id="SGPK01000001">
    <property type="protein sequence ID" value="THH12351.1"/>
    <property type="molecule type" value="Genomic_DNA"/>
</dbReference>
<dbReference type="SUPFAM" id="SSF50978">
    <property type="entry name" value="WD40 repeat-like"/>
    <property type="match status" value="1"/>
</dbReference>
<reference evidence="5 6" key="1">
    <citation type="submission" date="2019-02" db="EMBL/GenBank/DDBJ databases">
        <title>Genome sequencing of the rare red list fungi Phellinidium pouzarii.</title>
        <authorList>
            <person name="Buettner E."/>
            <person name="Kellner H."/>
        </authorList>
    </citation>
    <scope>NUCLEOTIDE SEQUENCE [LARGE SCALE GENOMIC DNA]</scope>
    <source>
        <strain evidence="5 6">DSM 108285</strain>
    </source>
</reference>
<keyword evidence="2" id="KW-0677">Repeat</keyword>
<dbReference type="PANTHER" id="PTHR22839:SF0">
    <property type="entry name" value="THO COMPLEX SUBUNIT 3"/>
    <property type="match status" value="1"/>
</dbReference>
<protein>
    <submittedName>
        <fullName evidence="5">Uncharacterized protein</fullName>
    </submittedName>
</protein>
<keyword evidence="6" id="KW-1185">Reference proteome</keyword>
<evidence type="ECO:0000256" key="3">
    <source>
        <dbReference type="ARBA" id="ARBA00046343"/>
    </source>
</evidence>
<sequence length="357" mass="39707">MTSRTNSKGGKPDELDDLIEIPRLPSPPPHLTHASRGVHIPSFASFQPRDLRFTSAHPVTHVAWSCDGRRLASVGIDKAVRLWTPEKSLEPRSAVQYVGGHDYDVDYVTWNPTHPELFCSSSQRDRKIVFWDARQSRYVQSYTHHQVPTQINYAPNGKTICIVTLSNQLSFMQYEQGENESKPQWNFVKREPCMASTALFNHSGDGLALSFYRSNTLIIMDYPSLTIREQPAAHVGGCLAVALDPRGRYLASGGNDSIVNLFDMTEWICVNTITACEDSINALSFSHDGEYLAIASQGSYIDICAVETGRSLHRVPTIGPAPAVTWHPSKYVFAYCGQQNREGTPQIAFLSLFGPGM</sequence>
<keyword evidence="1 4" id="KW-0853">WD repeat</keyword>
<dbReference type="Pfam" id="PF00400">
    <property type="entry name" value="WD40"/>
    <property type="match status" value="4"/>
</dbReference>
<dbReference type="InterPro" id="IPR001680">
    <property type="entry name" value="WD40_rpt"/>
</dbReference>
<dbReference type="SMART" id="SM00320">
    <property type="entry name" value="WD40"/>
    <property type="match status" value="5"/>
</dbReference>
<name>A0A4S4LLQ6_9AGAM</name>
<dbReference type="OrthoDB" id="340259at2759"/>
<gene>
    <name evidence="5" type="ORF">EW145_g58</name>
</gene>
<feature type="repeat" description="WD" evidence="4">
    <location>
        <begin position="98"/>
        <end position="141"/>
    </location>
</feature>
<proteinExistence type="inferred from homology"/>
<comment type="similarity">
    <text evidence="3">Belongs to the THOC3 family.</text>
</comment>
<dbReference type="Gene3D" id="2.130.10.10">
    <property type="entry name" value="YVTN repeat-like/Quinoprotein amine dehydrogenase"/>
    <property type="match status" value="2"/>
</dbReference>
<evidence type="ECO:0000256" key="2">
    <source>
        <dbReference type="ARBA" id="ARBA00022737"/>
    </source>
</evidence>
<feature type="repeat" description="WD" evidence="4">
    <location>
        <begin position="59"/>
        <end position="83"/>
    </location>
</feature>
<dbReference type="InterPro" id="IPR019775">
    <property type="entry name" value="WD40_repeat_CS"/>
</dbReference>
<dbReference type="PANTHER" id="PTHR22839">
    <property type="entry name" value="THO COMPLEX SUBUNIT 3 THO3"/>
    <property type="match status" value="1"/>
</dbReference>
<evidence type="ECO:0000256" key="1">
    <source>
        <dbReference type="ARBA" id="ARBA00022574"/>
    </source>
</evidence>
<organism evidence="5 6">
    <name type="scientific">Phellinidium pouzarii</name>
    <dbReference type="NCBI Taxonomy" id="167371"/>
    <lineage>
        <taxon>Eukaryota</taxon>
        <taxon>Fungi</taxon>
        <taxon>Dikarya</taxon>
        <taxon>Basidiomycota</taxon>
        <taxon>Agaricomycotina</taxon>
        <taxon>Agaricomycetes</taxon>
        <taxon>Hymenochaetales</taxon>
        <taxon>Hymenochaetaceae</taxon>
        <taxon>Phellinidium</taxon>
    </lineage>
</organism>
<evidence type="ECO:0000313" key="6">
    <source>
        <dbReference type="Proteomes" id="UP000308199"/>
    </source>
</evidence>
<dbReference type="AlphaFoldDB" id="A0A4S4LLQ6"/>
<dbReference type="Proteomes" id="UP000308199">
    <property type="component" value="Unassembled WGS sequence"/>
</dbReference>
<dbReference type="GO" id="GO:0000445">
    <property type="term" value="C:THO complex part of transcription export complex"/>
    <property type="evidence" value="ECO:0007669"/>
    <property type="project" value="TreeGrafter"/>
</dbReference>
<dbReference type="PROSITE" id="PS50082">
    <property type="entry name" value="WD_REPEATS_2"/>
    <property type="match status" value="3"/>
</dbReference>
<dbReference type="InterPro" id="IPR015943">
    <property type="entry name" value="WD40/YVTN_repeat-like_dom_sf"/>
</dbReference>
<comment type="caution">
    <text evidence="5">The sequence shown here is derived from an EMBL/GenBank/DDBJ whole genome shotgun (WGS) entry which is preliminary data.</text>
</comment>
<dbReference type="InterPro" id="IPR036322">
    <property type="entry name" value="WD40_repeat_dom_sf"/>
</dbReference>
<evidence type="ECO:0000256" key="4">
    <source>
        <dbReference type="PROSITE-ProRule" id="PRU00221"/>
    </source>
</evidence>
<accession>A0A4S4LLQ6</accession>
<evidence type="ECO:0000313" key="5">
    <source>
        <dbReference type="EMBL" id="THH12351.1"/>
    </source>
</evidence>
<dbReference type="InterPro" id="IPR040132">
    <property type="entry name" value="Tex1/THOC3"/>
</dbReference>
<dbReference type="GO" id="GO:0006406">
    <property type="term" value="P:mRNA export from nucleus"/>
    <property type="evidence" value="ECO:0007669"/>
    <property type="project" value="InterPro"/>
</dbReference>